<evidence type="ECO:0000313" key="2">
    <source>
        <dbReference type="Proteomes" id="UP001438707"/>
    </source>
</evidence>
<gene>
    <name evidence="1" type="ORF">WJX74_003312</name>
</gene>
<name>A0AAW1RSH5_9CHLO</name>
<keyword evidence="2" id="KW-1185">Reference proteome</keyword>
<protein>
    <submittedName>
        <fullName evidence="1">Uncharacterized protein</fullName>
    </submittedName>
</protein>
<evidence type="ECO:0000313" key="1">
    <source>
        <dbReference type="EMBL" id="KAK9836572.1"/>
    </source>
</evidence>
<dbReference type="AlphaFoldDB" id="A0AAW1RSH5"/>
<dbReference type="EMBL" id="JALJOS010000007">
    <property type="protein sequence ID" value="KAK9836572.1"/>
    <property type="molecule type" value="Genomic_DNA"/>
</dbReference>
<sequence>MRLSSLAWRPGHSMTEAETLSRVARRKGVCDIGLSSQQNKVLARWREDVPIGLLSKPDLDARTSPDEMQPQGLPLRSIAMLGDDANSS</sequence>
<organism evidence="1 2">
    <name type="scientific">Apatococcus lobatus</name>
    <dbReference type="NCBI Taxonomy" id="904363"/>
    <lineage>
        <taxon>Eukaryota</taxon>
        <taxon>Viridiplantae</taxon>
        <taxon>Chlorophyta</taxon>
        <taxon>core chlorophytes</taxon>
        <taxon>Trebouxiophyceae</taxon>
        <taxon>Chlorellales</taxon>
        <taxon>Chlorellaceae</taxon>
        <taxon>Apatococcus</taxon>
    </lineage>
</organism>
<comment type="caution">
    <text evidence="1">The sequence shown here is derived from an EMBL/GenBank/DDBJ whole genome shotgun (WGS) entry which is preliminary data.</text>
</comment>
<reference evidence="1 2" key="1">
    <citation type="journal article" date="2024" name="Nat. Commun.">
        <title>Phylogenomics reveals the evolutionary origins of lichenization in chlorophyte algae.</title>
        <authorList>
            <person name="Puginier C."/>
            <person name="Libourel C."/>
            <person name="Otte J."/>
            <person name="Skaloud P."/>
            <person name="Haon M."/>
            <person name="Grisel S."/>
            <person name="Petersen M."/>
            <person name="Berrin J.G."/>
            <person name="Delaux P.M."/>
            <person name="Dal Grande F."/>
            <person name="Keller J."/>
        </authorList>
    </citation>
    <scope>NUCLEOTIDE SEQUENCE [LARGE SCALE GENOMIC DNA]</scope>
    <source>
        <strain evidence="1 2">SAG 2145</strain>
    </source>
</reference>
<dbReference type="Proteomes" id="UP001438707">
    <property type="component" value="Unassembled WGS sequence"/>
</dbReference>
<proteinExistence type="predicted"/>
<accession>A0AAW1RSH5</accession>